<sequence length="90" mass="10441">MIQNVFRTNDRSFSFLKGGEERGLPSHRRRVQLRFRSQLLLHPDQVQRLGQAGERRHTPSQVALGMQGVQRRSLDGRGLPILQEPRLKMI</sequence>
<reference evidence="2 3" key="1">
    <citation type="submission" date="2021-06" db="EMBL/GenBank/DDBJ databases">
        <title>Caerostris darwini draft genome.</title>
        <authorList>
            <person name="Kono N."/>
            <person name="Arakawa K."/>
        </authorList>
    </citation>
    <scope>NUCLEOTIDE SEQUENCE [LARGE SCALE GENOMIC DNA]</scope>
</reference>
<accession>A0AAV4VVJ6</accession>
<name>A0AAV4VVJ6_9ARAC</name>
<gene>
    <name evidence="2" type="ORF">CDAR_11081</name>
</gene>
<comment type="caution">
    <text evidence="2">The sequence shown here is derived from an EMBL/GenBank/DDBJ whole genome shotgun (WGS) entry which is preliminary data.</text>
</comment>
<protein>
    <submittedName>
        <fullName evidence="2">Uncharacterized protein</fullName>
    </submittedName>
</protein>
<dbReference type="AlphaFoldDB" id="A0AAV4VVJ6"/>
<dbReference type="Proteomes" id="UP001054837">
    <property type="component" value="Unassembled WGS sequence"/>
</dbReference>
<dbReference type="EMBL" id="BPLQ01013757">
    <property type="protein sequence ID" value="GIY74481.1"/>
    <property type="molecule type" value="Genomic_DNA"/>
</dbReference>
<feature type="region of interest" description="Disordered" evidence="1">
    <location>
        <begin position="50"/>
        <end position="69"/>
    </location>
</feature>
<evidence type="ECO:0000256" key="1">
    <source>
        <dbReference type="SAM" id="MobiDB-lite"/>
    </source>
</evidence>
<keyword evidence="3" id="KW-1185">Reference proteome</keyword>
<evidence type="ECO:0000313" key="2">
    <source>
        <dbReference type="EMBL" id="GIY74481.1"/>
    </source>
</evidence>
<proteinExistence type="predicted"/>
<evidence type="ECO:0000313" key="3">
    <source>
        <dbReference type="Proteomes" id="UP001054837"/>
    </source>
</evidence>
<organism evidence="2 3">
    <name type="scientific">Caerostris darwini</name>
    <dbReference type="NCBI Taxonomy" id="1538125"/>
    <lineage>
        <taxon>Eukaryota</taxon>
        <taxon>Metazoa</taxon>
        <taxon>Ecdysozoa</taxon>
        <taxon>Arthropoda</taxon>
        <taxon>Chelicerata</taxon>
        <taxon>Arachnida</taxon>
        <taxon>Araneae</taxon>
        <taxon>Araneomorphae</taxon>
        <taxon>Entelegynae</taxon>
        <taxon>Araneoidea</taxon>
        <taxon>Araneidae</taxon>
        <taxon>Caerostris</taxon>
    </lineage>
</organism>